<sequence>MTDQPARQADVPARGVEGELHRDRQLGGRDLTHWATPPGRWLAGLVERVGVALGARQTLVLILAVGATVAATMSWLASETYEAVTESEGVALWDQPLLDTMLTLRSPGLDTFVTGFTNVGGVIGMPVLALSLTAFLTVRRQSWTPVLLVAAAATGSLLMTIVGKNLIGRSRPPLSSAVPPFEHTASFPSGHSLNALVVAGVIAYLVVLRQKSARARVLTVSVAALFAFAMGMSRVFLGHHWFTDVLAAWVLGLGWLTVVITAHRLYLTTRLRTRETIVDAS</sequence>
<dbReference type="SMART" id="SM00014">
    <property type="entry name" value="acidPPc"/>
    <property type="match status" value="1"/>
</dbReference>
<protein>
    <submittedName>
        <fullName evidence="4">Phosphatase PAP2 family protein</fullName>
    </submittedName>
</protein>
<keyword evidence="2" id="KW-0812">Transmembrane</keyword>
<dbReference type="PANTHER" id="PTHR14969">
    <property type="entry name" value="SPHINGOSINE-1-PHOSPHATE PHOSPHOHYDROLASE"/>
    <property type="match status" value="1"/>
</dbReference>
<feature type="domain" description="Phosphatidic acid phosphatase type 2/haloperoxidase" evidence="3">
    <location>
        <begin position="146"/>
        <end position="260"/>
    </location>
</feature>
<feature type="transmembrane region" description="Helical" evidence="2">
    <location>
        <begin position="215"/>
        <end position="233"/>
    </location>
</feature>
<evidence type="ECO:0000256" key="2">
    <source>
        <dbReference type="SAM" id="Phobius"/>
    </source>
</evidence>
<evidence type="ECO:0000259" key="3">
    <source>
        <dbReference type="SMART" id="SM00014"/>
    </source>
</evidence>
<dbReference type="RefSeq" id="WP_252618899.1">
    <property type="nucleotide sequence ID" value="NZ_CP099490.1"/>
</dbReference>
<dbReference type="InterPro" id="IPR036938">
    <property type="entry name" value="PAP2/HPO_sf"/>
</dbReference>
<dbReference type="PANTHER" id="PTHR14969:SF13">
    <property type="entry name" value="AT30094P"/>
    <property type="match status" value="1"/>
</dbReference>
<dbReference type="Gene3D" id="1.20.144.10">
    <property type="entry name" value="Phosphatidic acid phosphatase type 2/haloperoxidase"/>
    <property type="match status" value="1"/>
</dbReference>
<feature type="transmembrane region" description="Helical" evidence="2">
    <location>
        <begin position="112"/>
        <end position="138"/>
    </location>
</feature>
<evidence type="ECO:0000313" key="5">
    <source>
        <dbReference type="Proteomes" id="UP001056535"/>
    </source>
</evidence>
<feature type="transmembrane region" description="Helical" evidence="2">
    <location>
        <begin position="145"/>
        <end position="167"/>
    </location>
</feature>
<dbReference type="SUPFAM" id="SSF48317">
    <property type="entry name" value="Acid phosphatase/Vanadium-dependent haloperoxidase"/>
    <property type="match status" value="1"/>
</dbReference>
<dbReference type="EMBL" id="CP099490">
    <property type="protein sequence ID" value="USQ74842.1"/>
    <property type="molecule type" value="Genomic_DNA"/>
</dbReference>
<dbReference type="Pfam" id="PF01569">
    <property type="entry name" value="PAP2"/>
    <property type="match status" value="1"/>
</dbReference>
<dbReference type="InterPro" id="IPR000326">
    <property type="entry name" value="PAP2/HPO"/>
</dbReference>
<keyword evidence="2" id="KW-0472">Membrane</keyword>
<organism evidence="4 5">
    <name type="scientific">Ornithinimicrobium cryptoxanthini</name>
    <dbReference type="NCBI Taxonomy" id="2934161"/>
    <lineage>
        <taxon>Bacteria</taxon>
        <taxon>Bacillati</taxon>
        <taxon>Actinomycetota</taxon>
        <taxon>Actinomycetes</taxon>
        <taxon>Micrococcales</taxon>
        <taxon>Ornithinimicrobiaceae</taxon>
        <taxon>Ornithinimicrobium</taxon>
    </lineage>
</organism>
<accession>A0ABY4YDM1</accession>
<gene>
    <name evidence="4" type="ORF">NF557_09170</name>
</gene>
<evidence type="ECO:0000256" key="1">
    <source>
        <dbReference type="SAM" id="MobiDB-lite"/>
    </source>
</evidence>
<name>A0ABY4YDM1_9MICO</name>
<evidence type="ECO:0000313" key="4">
    <source>
        <dbReference type="EMBL" id="USQ74842.1"/>
    </source>
</evidence>
<proteinExistence type="predicted"/>
<reference evidence="4" key="1">
    <citation type="submission" date="2022-06" db="EMBL/GenBank/DDBJ databases">
        <title>Ornithinimicrobium JY.X270.</title>
        <authorList>
            <person name="Huang Y."/>
        </authorList>
    </citation>
    <scope>NUCLEOTIDE SEQUENCE</scope>
    <source>
        <strain evidence="4">JY.X270</strain>
    </source>
</reference>
<keyword evidence="5" id="KW-1185">Reference proteome</keyword>
<feature type="transmembrane region" description="Helical" evidence="2">
    <location>
        <begin position="58"/>
        <end position="77"/>
    </location>
</feature>
<feature type="transmembrane region" description="Helical" evidence="2">
    <location>
        <begin position="187"/>
        <end position="208"/>
    </location>
</feature>
<keyword evidence="2" id="KW-1133">Transmembrane helix</keyword>
<dbReference type="Proteomes" id="UP001056535">
    <property type="component" value="Chromosome"/>
</dbReference>
<dbReference type="CDD" id="cd03392">
    <property type="entry name" value="PAP2_like_2"/>
    <property type="match status" value="1"/>
</dbReference>
<feature type="transmembrane region" description="Helical" evidence="2">
    <location>
        <begin position="245"/>
        <end position="267"/>
    </location>
</feature>
<feature type="region of interest" description="Disordered" evidence="1">
    <location>
        <begin position="1"/>
        <end position="22"/>
    </location>
</feature>